<organism evidence="3 4">
    <name type="scientific">Ectocarpus siliculosus</name>
    <name type="common">Brown alga</name>
    <name type="synonym">Conferva siliculosa</name>
    <dbReference type="NCBI Taxonomy" id="2880"/>
    <lineage>
        <taxon>Eukaryota</taxon>
        <taxon>Sar</taxon>
        <taxon>Stramenopiles</taxon>
        <taxon>Ochrophyta</taxon>
        <taxon>PX clade</taxon>
        <taxon>Phaeophyceae</taxon>
        <taxon>Ectocarpales</taxon>
        <taxon>Ectocarpaceae</taxon>
        <taxon>Ectocarpus</taxon>
    </lineage>
</organism>
<evidence type="ECO:0000313" key="3">
    <source>
        <dbReference type="EMBL" id="CBJ48822.1"/>
    </source>
</evidence>
<name>D7G2W5_ECTSI</name>
<reference evidence="3 4" key="1">
    <citation type="journal article" date="2010" name="Nature">
        <title>The Ectocarpus genome and the independent evolution of multicellularity in brown algae.</title>
        <authorList>
            <person name="Cock J.M."/>
            <person name="Sterck L."/>
            <person name="Rouze P."/>
            <person name="Scornet D."/>
            <person name="Allen A.E."/>
            <person name="Amoutzias G."/>
            <person name="Anthouard V."/>
            <person name="Artiguenave F."/>
            <person name="Aury J.M."/>
            <person name="Badger J.H."/>
            <person name="Beszteri B."/>
            <person name="Billiau K."/>
            <person name="Bonnet E."/>
            <person name="Bothwell J.H."/>
            <person name="Bowler C."/>
            <person name="Boyen C."/>
            <person name="Brownlee C."/>
            <person name="Carrano C.J."/>
            <person name="Charrier B."/>
            <person name="Cho G.Y."/>
            <person name="Coelho S.M."/>
            <person name="Collen J."/>
            <person name="Corre E."/>
            <person name="Da Silva C."/>
            <person name="Delage L."/>
            <person name="Delaroque N."/>
            <person name="Dittami S.M."/>
            <person name="Doulbeau S."/>
            <person name="Elias M."/>
            <person name="Farnham G."/>
            <person name="Gachon C.M."/>
            <person name="Gschloessl B."/>
            <person name="Heesch S."/>
            <person name="Jabbari K."/>
            <person name="Jubin C."/>
            <person name="Kawai H."/>
            <person name="Kimura K."/>
            <person name="Kloareg B."/>
            <person name="Kupper F.C."/>
            <person name="Lang D."/>
            <person name="Le Bail A."/>
            <person name="Leblanc C."/>
            <person name="Lerouge P."/>
            <person name="Lohr M."/>
            <person name="Lopez P.J."/>
            <person name="Martens C."/>
            <person name="Maumus F."/>
            <person name="Michel G."/>
            <person name="Miranda-Saavedra D."/>
            <person name="Morales J."/>
            <person name="Moreau H."/>
            <person name="Motomura T."/>
            <person name="Nagasato C."/>
            <person name="Napoli C.A."/>
            <person name="Nelson D.R."/>
            <person name="Nyvall-Collen P."/>
            <person name="Peters A.F."/>
            <person name="Pommier C."/>
            <person name="Potin P."/>
            <person name="Poulain J."/>
            <person name="Quesneville H."/>
            <person name="Read B."/>
            <person name="Rensing S.A."/>
            <person name="Ritter A."/>
            <person name="Rousvoal S."/>
            <person name="Samanta M."/>
            <person name="Samson G."/>
            <person name="Schroeder D.C."/>
            <person name="Segurens B."/>
            <person name="Strittmatter M."/>
            <person name="Tonon T."/>
            <person name="Tregear J.W."/>
            <person name="Valentin K."/>
            <person name="von Dassow P."/>
            <person name="Yamagishi T."/>
            <person name="Van de Peer Y."/>
            <person name="Wincker P."/>
        </authorList>
    </citation>
    <scope>NUCLEOTIDE SEQUENCE [LARGE SCALE GENOMIC DNA]</scope>
    <source>
        <strain evidence="4">Ec32 / CCAP1310/4</strain>
    </source>
</reference>
<feature type="compositionally biased region" description="Basic and acidic residues" evidence="1">
    <location>
        <begin position="56"/>
        <end position="78"/>
    </location>
</feature>
<evidence type="ECO:0000313" key="4">
    <source>
        <dbReference type="Proteomes" id="UP000002630"/>
    </source>
</evidence>
<feature type="region of interest" description="Disordered" evidence="1">
    <location>
        <begin position="52"/>
        <end position="112"/>
    </location>
</feature>
<keyword evidence="2" id="KW-0812">Transmembrane</keyword>
<keyword evidence="2" id="KW-1133">Transmembrane helix</keyword>
<keyword evidence="2" id="KW-0472">Membrane</keyword>
<dbReference type="InParanoid" id="D7G2W5"/>
<dbReference type="Proteomes" id="UP000002630">
    <property type="component" value="Linkage Group LG14"/>
</dbReference>
<sequence>MEATAVEQQREARRQKVLARSQGGHRAPVVDLATEQKEIAPRGVTADLDDDVGAVLDDHPLPAPEDEGKSASRLAAERRRQRILSRSTERMAKVQGDRVIRSGDAAQGEESLDDMLEAAEVEFFGGKEKGTTGVAEVKPAAARQQAYFKSGGGGGGPSRDEGGGGVGAAAAQRKPSSRQRLGDAEGAGLKHAARSDGGASRQSPPSGGGGGRASSRRPTGNKALEKQGFDLAAIQSLSRAAGTDNSGVGGAATPGRKRLLGGVRFWTGLEGVTKTALLLLLGAGVGGLLLPEARAAVAQAKFEAEHMQGFADSRSRLELFLAGDGGSEGRNALDEGFDAGSTAADEFGDVGDAYSSSSGSFESAENTEDSEEDAKVDGVAEGRGDEAVLAATMGEEEGGDVGHDGMLSEATDWFLNFVDMVVGWAHYLSAVSMPWGGGVGEISCVSAIYLAIFVRLVVAVAFSGVRVMLGLPAFPAANPTSKPGMVMGMVLATVPTLGKVLAWGNVVKSIFSDTNLVVAGTVLTLALNLAFEEGAGPRRLAGSISGALGLFSPSFQGSEEGDYSGGGGDLKEL</sequence>
<feature type="compositionally biased region" description="Basic and acidic residues" evidence="1">
    <location>
        <begin position="87"/>
        <end position="101"/>
    </location>
</feature>
<feature type="compositionally biased region" description="Gly residues" evidence="1">
    <location>
        <begin position="150"/>
        <end position="167"/>
    </location>
</feature>
<proteinExistence type="predicted"/>
<feature type="transmembrane region" description="Helical" evidence="2">
    <location>
        <begin position="486"/>
        <end position="504"/>
    </location>
</feature>
<keyword evidence="4" id="KW-1185">Reference proteome</keyword>
<feature type="region of interest" description="Disordered" evidence="1">
    <location>
        <begin position="353"/>
        <end position="377"/>
    </location>
</feature>
<feature type="transmembrane region" description="Helical" evidence="2">
    <location>
        <begin position="448"/>
        <end position="474"/>
    </location>
</feature>
<dbReference type="EMBL" id="FN649739">
    <property type="protein sequence ID" value="CBJ48822.1"/>
    <property type="molecule type" value="Genomic_DNA"/>
</dbReference>
<evidence type="ECO:0000256" key="2">
    <source>
        <dbReference type="SAM" id="Phobius"/>
    </source>
</evidence>
<dbReference type="AlphaFoldDB" id="D7G2W5"/>
<accession>D7G2W5</accession>
<gene>
    <name evidence="3" type="ORF">Esi_0049_0027</name>
</gene>
<protein>
    <submittedName>
        <fullName evidence="3">Uncharacterized protein</fullName>
    </submittedName>
</protein>
<dbReference type="OrthoDB" id="10434301at2759"/>
<dbReference type="EMBL" id="FN648696">
    <property type="protein sequence ID" value="CBJ48822.1"/>
    <property type="molecule type" value="Genomic_DNA"/>
</dbReference>
<feature type="region of interest" description="Disordered" evidence="1">
    <location>
        <begin position="1"/>
        <end position="28"/>
    </location>
</feature>
<feature type="region of interest" description="Disordered" evidence="1">
    <location>
        <begin position="146"/>
        <end position="221"/>
    </location>
</feature>
<evidence type="ECO:0000256" key="1">
    <source>
        <dbReference type="SAM" id="MobiDB-lite"/>
    </source>
</evidence>